<keyword evidence="3" id="KW-1185">Reference proteome</keyword>
<dbReference type="EMBL" id="AP018203">
    <property type="protein sequence ID" value="BAY56918.1"/>
    <property type="molecule type" value="Genomic_DNA"/>
</dbReference>
<organism evidence="2 3">
    <name type="scientific">Leptolyngbya boryana NIES-2135</name>
    <dbReference type="NCBI Taxonomy" id="1973484"/>
    <lineage>
        <taxon>Bacteria</taxon>
        <taxon>Bacillati</taxon>
        <taxon>Cyanobacteriota</taxon>
        <taxon>Cyanophyceae</taxon>
        <taxon>Leptolyngbyales</taxon>
        <taxon>Leptolyngbyaceae</taxon>
        <taxon>Leptolyngbya group</taxon>
        <taxon>Leptolyngbya</taxon>
    </lineage>
</organism>
<name>A0A1Z4JJR6_LEPBY</name>
<dbReference type="Proteomes" id="UP000217895">
    <property type="component" value="Chromosome"/>
</dbReference>
<reference evidence="2 3" key="1">
    <citation type="submission" date="2017-06" db="EMBL/GenBank/DDBJ databases">
        <title>Genome sequencing of cyanobaciteial culture collection at National Institute for Environmental Studies (NIES).</title>
        <authorList>
            <person name="Hirose Y."/>
            <person name="Shimura Y."/>
            <person name="Fujisawa T."/>
            <person name="Nakamura Y."/>
            <person name="Kawachi M."/>
        </authorList>
    </citation>
    <scope>NUCLEOTIDE SEQUENCE [LARGE SCALE GENOMIC DNA]</scope>
    <source>
        <strain evidence="2 3">NIES-2135</strain>
    </source>
</reference>
<evidence type="ECO:0000313" key="2">
    <source>
        <dbReference type="EMBL" id="BAY56918.1"/>
    </source>
</evidence>
<evidence type="ECO:0000256" key="1">
    <source>
        <dbReference type="SAM" id="SignalP"/>
    </source>
</evidence>
<dbReference type="AlphaFoldDB" id="A0A1Z4JJR6"/>
<sequence>MKRIRLLMSITALIGTASPTIAQTSPENRSPSSQDASVQVNRSVPLVMVHGRINQVRETQFSLDSNLGLLTVNKREMIDLRPNEPVTVVVVPDAQASVFDAYSITRADGTNITFNSTGTVIQRIADQFN</sequence>
<accession>A0A1Z4JJR6</accession>
<proteinExistence type="predicted"/>
<feature type="chain" id="PRO_5012712502" description="Pilus formation protein N-terminal domain-containing protein" evidence="1">
    <location>
        <begin position="23"/>
        <end position="129"/>
    </location>
</feature>
<keyword evidence="1" id="KW-0732">Signal</keyword>
<evidence type="ECO:0008006" key="4">
    <source>
        <dbReference type="Google" id="ProtNLM"/>
    </source>
</evidence>
<evidence type="ECO:0000313" key="3">
    <source>
        <dbReference type="Proteomes" id="UP000217895"/>
    </source>
</evidence>
<gene>
    <name evidence="2" type="ORF">NIES2135_37800</name>
</gene>
<feature type="signal peptide" evidence="1">
    <location>
        <begin position="1"/>
        <end position="22"/>
    </location>
</feature>
<protein>
    <recommendedName>
        <fullName evidence="4">Pilus formation protein N-terminal domain-containing protein</fullName>
    </recommendedName>
</protein>